<sequence length="440" mass="48701">MTSSSCNLVCTDSAGEPVCDSLLVSDKRSKRQADRLAQDDSLAELFTNSNFSASASYMFPKICWLSEHEPTVFAETETFGSSNSFLTRRFTGRSVTDYLDAEKFYYDRDAGYPDELLDRLGLDSEQLPDVVQVGTDIGPIDDSVADELGLPSDIRFVVTTYDALAAFWGSGPTEEGDGTNVCGTCSSLRTAMPGTASLDLSGSTIKAQRFARPDILAVGGSNSIEGGLLEWVKSTLYPDEKQGEELFDTMEAEARESSLGAGGVVFLPYLLGERAPFDDPDARGMFFGLERKHGREDLVRAVFESIGFLTRHMVSEIERSNATVETLEAAGGLTRRNFACQIKADVTGKPVLLVEELENTALGCMIITASQAREEDMQSIANEVVDYSRRFEPDPDRHEKYSELYDLFRELYESNKENFKRRADLIERLDEDETGSDRQL</sequence>
<dbReference type="InterPro" id="IPR018484">
    <property type="entry name" value="FGGY_N"/>
</dbReference>
<evidence type="ECO:0000313" key="6">
    <source>
        <dbReference type="EMBL" id="MXR50997.1"/>
    </source>
</evidence>
<organism evidence="6 7">
    <name type="scientific">Halovenus carboxidivorans</name>
    <dbReference type="NCBI Taxonomy" id="2692199"/>
    <lineage>
        <taxon>Archaea</taxon>
        <taxon>Methanobacteriati</taxon>
        <taxon>Methanobacteriota</taxon>
        <taxon>Stenosarchaea group</taxon>
        <taxon>Halobacteria</taxon>
        <taxon>Halobacteriales</taxon>
        <taxon>Haloarculaceae</taxon>
        <taxon>Halovenus</taxon>
    </lineage>
</organism>
<evidence type="ECO:0000313" key="7">
    <source>
        <dbReference type="Proteomes" id="UP000466535"/>
    </source>
</evidence>
<comment type="caution">
    <text evidence="6">The sequence shown here is derived from an EMBL/GenBank/DDBJ whole genome shotgun (WGS) entry which is preliminary data.</text>
</comment>
<dbReference type="InterPro" id="IPR018485">
    <property type="entry name" value="FGGY_C"/>
</dbReference>
<dbReference type="PIRSF" id="PIRSF000538">
    <property type="entry name" value="GlpK"/>
    <property type="match status" value="1"/>
</dbReference>
<dbReference type="InterPro" id="IPR000577">
    <property type="entry name" value="Carb_kinase_FGGY"/>
</dbReference>
<evidence type="ECO:0000256" key="1">
    <source>
        <dbReference type="ARBA" id="ARBA00022679"/>
    </source>
</evidence>
<dbReference type="PROSITE" id="PS00445">
    <property type="entry name" value="FGGY_KINASES_2"/>
    <property type="match status" value="1"/>
</dbReference>
<dbReference type="PANTHER" id="PTHR43095:SF2">
    <property type="entry name" value="GLUCONOKINASE"/>
    <property type="match status" value="1"/>
</dbReference>
<dbReference type="Proteomes" id="UP000466535">
    <property type="component" value="Unassembled WGS sequence"/>
</dbReference>
<evidence type="ECO:0000256" key="2">
    <source>
        <dbReference type="ARBA" id="ARBA00022777"/>
    </source>
</evidence>
<dbReference type="InterPro" id="IPR050406">
    <property type="entry name" value="FGGY_Carb_Kinase"/>
</dbReference>
<comment type="similarity">
    <text evidence="3">Belongs to the FGGY kinase family.</text>
</comment>
<evidence type="ECO:0000259" key="4">
    <source>
        <dbReference type="Pfam" id="PF00370"/>
    </source>
</evidence>
<dbReference type="SUPFAM" id="SSF53067">
    <property type="entry name" value="Actin-like ATPase domain"/>
    <property type="match status" value="2"/>
</dbReference>
<reference evidence="6 7" key="1">
    <citation type="submission" date="2019-12" db="EMBL/GenBank/DDBJ databases">
        <title>Isolation and characterization of three novel carbon monoxide-oxidizing members of Halobacteria from salione crusts and soils.</title>
        <authorList>
            <person name="Myers M.R."/>
            <person name="King G.M."/>
        </authorList>
    </citation>
    <scope>NUCLEOTIDE SEQUENCE [LARGE SCALE GENOMIC DNA]</scope>
    <source>
        <strain evidence="6 7">WSH3</strain>
    </source>
</reference>
<name>A0A6B0T1F5_9EURY</name>
<dbReference type="Gene3D" id="3.30.420.40">
    <property type="match status" value="2"/>
</dbReference>
<dbReference type="Pfam" id="PF02782">
    <property type="entry name" value="FGGY_C"/>
    <property type="match status" value="1"/>
</dbReference>
<keyword evidence="1 3" id="KW-0808">Transferase</keyword>
<dbReference type="InterPro" id="IPR018483">
    <property type="entry name" value="Carb_kinase_FGGY_CS"/>
</dbReference>
<dbReference type="OrthoDB" id="26592at2157"/>
<dbReference type="GO" id="GO:0016773">
    <property type="term" value="F:phosphotransferase activity, alcohol group as acceptor"/>
    <property type="evidence" value="ECO:0007669"/>
    <property type="project" value="InterPro"/>
</dbReference>
<dbReference type="Pfam" id="PF00370">
    <property type="entry name" value="FGGY_N"/>
    <property type="match status" value="1"/>
</dbReference>
<dbReference type="GO" id="GO:0016301">
    <property type="term" value="F:kinase activity"/>
    <property type="evidence" value="ECO:0007669"/>
    <property type="project" value="UniProtKB-KW"/>
</dbReference>
<dbReference type="InterPro" id="IPR043129">
    <property type="entry name" value="ATPase_NBD"/>
</dbReference>
<keyword evidence="2 3" id="KW-0418">Kinase</keyword>
<evidence type="ECO:0000259" key="5">
    <source>
        <dbReference type="Pfam" id="PF02782"/>
    </source>
</evidence>
<dbReference type="AlphaFoldDB" id="A0A6B0T1F5"/>
<dbReference type="EMBL" id="WUUT01000001">
    <property type="protein sequence ID" value="MXR50997.1"/>
    <property type="molecule type" value="Genomic_DNA"/>
</dbReference>
<protein>
    <recommendedName>
        <fullName evidence="8">Carbohydrate kinase</fullName>
    </recommendedName>
</protein>
<proteinExistence type="inferred from homology"/>
<feature type="domain" description="Carbohydrate kinase FGGY C-terminal" evidence="5">
    <location>
        <begin position="212"/>
        <end position="370"/>
    </location>
</feature>
<evidence type="ECO:0000256" key="3">
    <source>
        <dbReference type="RuleBase" id="RU003733"/>
    </source>
</evidence>
<feature type="domain" description="Carbohydrate kinase FGGY N-terminal" evidence="4">
    <location>
        <begin position="6"/>
        <end position="167"/>
    </location>
</feature>
<evidence type="ECO:0008006" key="8">
    <source>
        <dbReference type="Google" id="ProtNLM"/>
    </source>
</evidence>
<accession>A0A6B0T1F5</accession>
<dbReference type="GO" id="GO:0005975">
    <property type="term" value="P:carbohydrate metabolic process"/>
    <property type="evidence" value="ECO:0007669"/>
    <property type="project" value="InterPro"/>
</dbReference>
<keyword evidence="7" id="KW-1185">Reference proteome</keyword>
<dbReference type="PANTHER" id="PTHR43095">
    <property type="entry name" value="SUGAR KINASE"/>
    <property type="match status" value="1"/>
</dbReference>
<gene>
    <name evidence="6" type="ORF">GRX03_05165</name>
</gene>